<keyword evidence="3 5" id="KW-0274">FAD</keyword>
<gene>
    <name evidence="7" type="ORF">ACFOZ1_00620</name>
</gene>
<dbReference type="Pfam" id="PF03441">
    <property type="entry name" value="FAD_binding_7"/>
    <property type="match status" value="1"/>
</dbReference>
<dbReference type="PRINTS" id="PR00147">
    <property type="entry name" value="DNAPHOTLYASE"/>
</dbReference>
<comment type="cofactor">
    <cofactor evidence="1">
        <name>FAD</name>
        <dbReference type="ChEBI" id="CHEBI:57692"/>
    </cofactor>
</comment>
<dbReference type="PANTHER" id="PTHR11455">
    <property type="entry name" value="CRYPTOCHROME"/>
    <property type="match status" value="1"/>
</dbReference>
<comment type="caution">
    <text evidence="7">The sequence shown here is derived from an EMBL/GenBank/DDBJ whole genome shotgun (WGS) entry which is preliminary data.</text>
</comment>
<dbReference type="EMBL" id="JBHSDV010000001">
    <property type="protein sequence ID" value="MFC4386299.1"/>
    <property type="molecule type" value="Genomic_DNA"/>
</dbReference>
<dbReference type="InterPro" id="IPR002081">
    <property type="entry name" value="Cryptochrome/DNA_photolyase_1"/>
</dbReference>
<dbReference type="InterPro" id="IPR018394">
    <property type="entry name" value="DNA_photolyase_1_CS_C"/>
</dbReference>
<evidence type="ECO:0000313" key="7">
    <source>
        <dbReference type="EMBL" id="MFC4386299.1"/>
    </source>
</evidence>
<accession>A0ABV8VRJ0</accession>
<evidence type="ECO:0000256" key="3">
    <source>
        <dbReference type="ARBA" id="ARBA00022827"/>
    </source>
</evidence>
<keyword evidence="8" id="KW-1185">Reference proteome</keyword>
<dbReference type="InterPro" id="IPR036155">
    <property type="entry name" value="Crypto/Photolyase_N_sf"/>
</dbReference>
<dbReference type="GO" id="GO:0003904">
    <property type="term" value="F:deoxyribodipyrimidine photo-lyase activity"/>
    <property type="evidence" value="ECO:0007669"/>
    <property type="project" value="UniProtKB-EC"/>
</dbReference>
<dbReference type="InterPro" id="IPR014729">
    <property type="entry name" value="Rossmann-like_a/b/a_fold"/>
</dbReference>
<sequence length="468" mass="54895">MTKHVLVLFHKDYRLLDHPALSEASKQGIVVPLYIDEYSTASRSKTYERMAINTLQATIAQLGGTLLIRSGNPLTIIKNIIHDLHIAAIYTHERYDPSGRHLMKKMEEELSIPVFFLQGRLLTTPGTIMTNQETPYKVFTSFWKKVQQTSILPPQKKPTHMEWFHGDVDKPFKDHGLTYFQPGEQQALKKWRQFLYDNIVDYETYRDFPAIDATSMLSAYVANGEISVRLLWYEAIEVLRIDDIEANDKHTHKKKSIETFLKQLVWREFAYHQLYFFPEIIQQPLQAKFRQFEWLPTDSSLFTQWKEGQTGYPIVDAGMRELKQTGYMHNRVRMITASFLVKHLLIHWREGQDYFEKQLIDHDIANNTMGWQWVAGTGFDASPFFRIFHPVKQAEKFDSDGTYMKKWVPELRDLETTYIAKPWEAPSHILAHAHIQLGIDYPYPIVEHNTARERALLAFDKLKTKKKE</sequence>
<comment type="similarity">
    <text evidence="5">Belongs to the DNA photolyase family.</text>
</comment>
<dbReference type="Gene3D" id="1.25.40.80">
    <property type="match status" value="1"/>
</dbReference>
<keyword evidence="2 5" id="KW-0285">Flavoprotein</keyword>
<evidence type="ECO:0000256" key="2">
    <source>
        <dbReference type="ARBA" id="ARBA00022630"/>
    </source>
</evidence>
<organism evidence="7 8">
    <name type="scientific">Gracilibacillus marinus</name>
    <dbReference type="NCBI Taxonomy" id="630535"/>
    <lineage>
        <taxon>Bacteria</taxon>
        <taxon>Bacillati</taxon>
        <taxon>Bacillota</taxon>
        <taxon>Bacilli</taxon>
        <taxon>Bacillales</taxon>
        <taxon>Bacillaceae</taxon>
        <taxon>Gracilibacillus</taxon>
    </lineage>
</organism>
<dbReference type="Pfam" id="PF00875">
    <property type="entry name" value="DNA_photolyase"/>
    <property type="match status" value="1"/>
</dbReference>
<dbReference type="Gene3D" id="1.10.579.10">
    <property type="entry name" value="DNA Cyclobutane Dipyrimidine Photolyase, subunit A, domain 3"/>
    <property type="match status" value="1"/>
</dbReference>
<protein>
    <submittedName>
        <fullName evidence="7">Cryptochrome/photolyase family protein</fullName>
        <ecNumber evidence="7">4.1.99.3</ecNumber>
    </submittedName>
</protein>
<reference evidence="8" key="1">
    <citation type="journal article" date="2019" name="Int. J. Syst. Evol. Microbiol.">
        <title>The Global Catalogue of Microorganisms (GCM) 10K type strain sequencing project: providing services to taxonomists for standard genome sequencing and annotation.</title>
        <authorList>
            <consortium name="The Broad Institute Genomics Platform"/>
            <consortium name="The Broad Institute Genome Sequencing Center for Infectious Disease"/>
            <person name="Wu L."/>
            <person name="Ma J."/>
        </authorList>
    </citation>
    <scope>NUCLEOTIDE SEQUENCE [LARGE SCALE GENOMIC DNA]</scope>
    <source>
        <strain evidence="8">KACC 14058</strain>
    </source>
</reference>
<keyword evidence="4 5" id="KW-0157">Chromophore</keyword>
<dbReference type="InterPro" id="IPR005101">
    <property type="entry name" value="Cryptochr/Photolyase_FAD-bd"/>
</dbReference>
<dbReference type="EC" id="4.1.99.3" evidence="7"/>
<dbReference type="InterPro" id="IPR006050">
    <property type="entry name" value="DNA_photolyase_N"/>
</dbReference>
<dbReference type="PROSITE" id="PS00394">
    <property type="entry name" value="DNA_PHOTOLYASES_1_1"/>
    <property type="match status" value="1"/>
</dbReference>
<name>A0ABV8VRJ0_9BACI</name>
<evidence type="ECO:0000256" key="1">
    <source>
        <dbReference type="ARBA" id="ARBA00001974"/>
    </source>
</evidence>
<feature type="domain" description="Photolyase/cryptochrome alpha/beta" evidence="6">
    <location>
        <begin position="3"/>
        <end position="122"/>
    </location>
</feature>
<keyword evidence="7" id="KW-0456">Lyase</keyword>
<proteinExistence type="inferred from homology"/>
<dbReference type="RefSeq" id="WP_390194787.1">
    <property type="nucleotide sequence ID" value="NZ_JBHSDV010000001.1"/>
</dbReference>
<evidence type="ECO:0000256" key="5">
    <source>
        <dbReference type="RuleBase" id="RU004182"/>
    </source>
</evidence>
<evidence type="ECO:0000256" key="4">
    <source>
        <dbReference type="ARBA" id="ARBA00022991"/>
    </source>
</evidence>
<dbReference type="InterPro" id="IPR036134">
    <property type="entry name" value="Crypto/Photolyase_FAD-like_sf"/>
</dbReference>
<dbReference type="SUPFAM" id="SSF52425">
    <property type="entry name" value="Cryptochrome/photolyase, N-terminal domain"/>
    <property type="match status" value="1"/>
</dbReference>
<evidence type="ECO:0000259" key="6">
    <source>
        <dbReference type="PROSITE" id="PS51645"/>
    </source>
</evidence>
<dbReference type="PROSITE" id="PS51645">
    <property type="entry name" value="PHR_CRY_ALPHA_BETA"/>
    <property type="match status" value="1"/>
</dbReference>
<dbReference type="SUPFAM" id="SSF48173">
    <property type="entry name" value="Cryptochrome/photolyase FAD-binding domain"/>
    <property type="match status" value="1"/>
</dbReference>
<dbReference type="Proteomes" id="UP001595880">
    <property type="component" value="Unassembled WGS sequence"/>
</dbReference>
<dbReference type="PROSITE" id="PS00691">
    <property type="entry name" value="DNA_PHOTOLYASES_1_2"/>
    <property type="match status" value="1"/>
</dbReference>
<evidence type="ECO:0000313" key="8">
    <source>
        <dbReference type="Proteomes" id="UP001595880"/>
    </source>
</evidence>
<dbReference type="Gene3D" id="3.40.50.620">
    <property type="entry name" value="HUPs"/>
    <property type="match status" value="1"/>
</dbReference>
<dbReference type="PANTHER" id="PTHR11455:SF9">
    <property type="entry name" value="CRYPTOCHROME CIRCADIAN CLOCK 5 ISOFORM X1"/>
    <property type="match status" value="1"/>
</dbReference>